<keyword evidence="3" id="KW-0238">DNA-binding</keyword>
<keyword evidence="5" id="KW-0539">Nucleus</keyword>
<gene>
    <name evidence="8" type="ORF">CBR_g21114</name>
</gene>
<keyword evidence="4" id="KW-0804">Transcription</keyword>
<evidence type="ECO:0000256" key="1">
    <source>
        <dbReference type="ARBA" id="ARBA00004123"/>
    </source>
</evidence>
<dbReference type="STRING" id="69332.A0A388L0N9"/>
<dbReference type="AlphaFoldDB" id="A0A388L0N9"/>
<dbReference type="CDD" id="cd00265">
    <property type="entry name" value="MADS_MEF2_like"/>
    <property type="match status" value="1"/>
</dbReference>
<dbReference type="GO" id="GO:0000978">
    <property type="term" value="F:RNA polymerase II cis-regulatory region sequence-specific DNA binding"/>
    <property type="evidence" value="ECO:0007669"/>
    <property type="project" value="TreeGrafter"/>
</dbReference>
<dbReference type="Gramene" id="GBG75870">
    <property type="protein sequence ID" value="GBG75870"/>
    <property type="gene ID" value="CBR_g21114"/>
</dbReference>
<sequence length="412" mass="42450">MGRRKIRIERISDERNRQVTFTKRKNGLMKKAMELSVLCDCDIGLVIFNSNNKLFQYASTDMDCILGKFKDLRSEPHEVKNNQDLFIQHFASQSNGIGAGGHSRGHHMRGEVVGGGPGGGGDGSAARKKRQLSKQLSANGGCHADDDDDDDDMDFDADGEGEGHVEGVGPEEEEEEEEEEDDEEEDCVVPRENSLIKFDRLGSPAVSDCSMSSFSEGGFLFNSFDQGGGGMVTNEAPVGGVVAGIVPGSGGSGGSGGGGGGGGGAGGGGGGELTLRTSLGPSIMSSSHVPLTPRAEKAYSRLGREFDFMTQHLGFAQENNSLTLETKPLPTTLALGHTTTQTDLSGAAGGVPGGTGTMVTGGTMGPGGTGSGGGGGGGGGKNPSSPVQESRHHFCTSPQKRPDSGIEVAPRC</sequence>
<feature type="region of interest" description="Disordered" evidence="6">
    <location>
        <begin position="96"/>
        <end position="190"/>
    </location>
</feature>
<dbReference type="InterPro" id="IPR002100">
    <property type="entry name" value="TF_MADSbox"/>
</dbReference>
<dbReference type="Pfam" id="PF00319">
    <property type="entry name" value="SRF-TF"/>
    <property type="match status" value="1"/>
</dbReference>
<feature type="domain" description="MADS-box" evidence="7">
    <location>
        <begin position="1"/>
        <end position="61"/>
    </location>
</feature>
<keyword evidence="2" id="KW-0805">Transcription regulation</keyword>
<dbReference type="InterPro" id="IPR033896">
    <property type="entry name" value="MEF2-like_N"/>
</dbReference>
<evidence type="ECO:0000256" key="6">
    <source>
        <dbReference type="SAM" id="MobiDB-lite"/>
    </source>
</evidence>
<dbReference type="SMART" id="SM00432">
    <property type="entry name" value="MADS"/>
    <property type="match status" value="1"/>
</dbReference>
<feature type="compositionally biased region" description="Gly residues" evidence="6">
    <location>
        <begin position="362"/>
        <end position="381"/>
    </location>
</feature>
<feature type="compositionally biased region" description="Acidic residues" evidence="6">
    <location>
        <begin position="145"/>
        <end position="160"/>
    </location>
</feature>
<reference evidence="8 9" key="1">
    <citation type="journal article" date="2018" name="Cell">
        <title>The Chara Genome: Secondary Complexity and Implications for Plant Terrestrialization.</title>
        <authorList>
            <person name="Nishiyama T."/>
            <person name="Sakayama H."/>
            <person name="Vries J.D."/>
            <person name="Buschmann H."/>
            <person name="Saint-Marcoux D."/>
            <person name="Ullrich K.K."/>
            <person name="Haas F.B."/>
            <person name="Vanderstraeten L."/>
            <person name="Becker D."/>
            <person name="Lang D."/>
            <person name="Vosolsobe S."/>
            <person name="Rombauts S."/>
            <person name="Wilhelmsson P.K.I."/>
            <person name="Janitza P."/>
            <person name="Kern R."/>
            <person name="Heyl A."/>
            <person name="Rumpler F."/>
            <person name="Villalobos L.I.A.C."/>
            <person name="Clay J.M."/>
            <person name="Skokan R."/>
            <person name="Toyoda A."/>
            <person name="Suzuki Y."/>
            <person name="Kagoshima H."/>
            <person name="Schijlen E."/>
            <person name="Tajeshwar N."/>
            <person name="Catarino B."/>
            <person name="Hetherington A.J."/>
            <person name="Saltykova A."/>
            <person name="Bonnot C."/>
            <person name="Breuninger H."/>
            <person name="Symeonidi A."/>
            <person name="Radhakrishnan G.V."/>
            <person name="Van Nieuwerburgh F."/>
            <person name="Deforce D."/>
            <person name="Chang C."/>
            <person name="Karol K.G."/>
            <person name="Hedrich R."/>
            <person name="Ulvskov P."/>
            <person name="Glockner G."/>
            <person name="Delwiche C.F."/>
            <person name="Petrasek J."/>
            <person name="Van de Peer Y."/>
            <person name="Friml J."/>
            <person name="Beilby M."/>
            <person name="Dolan L."/>
            <person name="Kohara Y."/>
            <person name="Sugano S."/>
            <person name="Fujiyama A."/>
            <person name="Delaux P.-M."/>
            <person name="Quint M."/>
            <person name="TheiBen G."/>
            <person name="Hagemann M."/>
            <person name="Harholt J."/>
            <person name="Dunand C."/>
            <person name="Zachgo S."/>
            <person name="Langdale J."/>
            <person name="Maumus F."/>
            <person name="Straeten D.V.D."/>
            <person name="Gould S.B."/>
            <person name="Rensing S.A."/>
        </authorList>
    </citation>
    <scope>NUCLEOTIDE SEQUENCE [LARGE SCALE GENOMIC DNA]</scope>
    <source>
        <strain evidence="8 9">S276</strain>
    </source>
</reference>
<name>A0A388L0N9_CHABU</name>
<dbReference type="EMBL" id="BFEA01000233">
    <property type="protein sequence ID" value="GBG75870.1"/>
    <property type="molecule type" value="Genomic_DNA"/>
</dbReference>
<dbReference type="GO" id="GO:0046983">
    <property type="term" value="F:protein dimerization activity"/>
    <property type="evidence" value="ECO:0007669"/>
    <property type="project" value="InterPro"/>
</dbReference>
<evidence type="ECO:0000256" key="3">
    <source>
        <dbReference type="ARBA" id="ARBA00023125"/>
    </source>
</evidence>
<dbReference type="Gene3D" id="3.40.1810.10">
    <property type="entry name" value="Transcription factor, MADS-box"/>
    <property type="match status" value="1"/>
</dbReference>
<dbReference type="GO" id="GO:0005634">
    <property type="term" value="C:nucleus"/>
    <property type="evidence" value="ECO:0007669"/>
    <property type="project" value="UniProtKB-SubCell"/>
</dbReference>
<evidence type="ECO:0000256" key="4">
    <source>
        <dbReference type="ARBA" id="ARBA00023163"/>
    </source>
</evidence>
<evidence type="ECO:0000313" key="9">
    <source>
        <dbReference type="Proteomes" id="UP000265515"/>
    </source>
</evidence>
<dbReference type="SUPFAM" id="SSF55455">
    <property type="entry name" value="SRF-like"/>
    <property type="match status" value="1"/>
</dbReference>
<dbReference type="PROSITE" id="PS00350">
    <property type="entry name" value="MADS_BOX_1"/>
    <property type="match status" value="1"/>
</dbReference>
<feature type="compositionally biased region" description="Acidic residues" evidence="6">
    <location>
        <begin position="169"/>
        <end position="187"/>
    </location>
</feature>
<dbReference type="GO" id="GO:0000981">
    <property type="term" value="F:DNA-binding transcription factor activity, RNA polymerase II-specific"/>
    <property type="evidence" value="ECO:0007669"/>
    <property type="project" value="TreeGrafter"/>
</dbReference>
<evidence type="ECO:0000259" key="7">
    <source>
        <dbReference type="PROSITE" id="PS50066"/>
    </source>
</evidence>
<dbReference type="PRINTS" id="PR00404">
    <property type="entry name" value="MADSDOMAIN"/>
</dbReference>
<keyword evidence="9" id="KW-1185">Reference proteome</keyword>
<feature type="compositionally biased region" description="Polar residues" evidence="6">
    <location>
        <begin position="275"/>
        <end position="289"/>
    </location>
</feature>
<dbReference type="PROSITE" id="PS50066">
    <property type="entry name" value="MADS_BOX_2"/>
    <property type="match status" value="1"/>
</dbReference>
<feature type="compositionally biased region" description="Gly residues" evidence="6">
    <location>
        <begin position="347"/>
        <end position="356"/>
    </location>
</feature>
<accession>A0A388L0N9</accession>
<dbReference type="GO" id="GO:0045944">
    <property type="term" value="P:positive regulation of transcription by RNA polymerase II"/>
    <property type="evidence" value="ECO:0007669"/>
    <property type="project" value="InterPro"/>
</dbReference>
<dbReference type="InterPro" id="IPR036879">
    <property type="entry name" value="TF_MADSbox_sf"/>
</dbReference>
<evidence type="ECO:0000313" key="8">
    <source>
        <dbReference type="EMBL" id="GBG75870.1"/>
    </source>
</evidence>
<dbReference type="PANTHER" id="PTHR11945">
    <property type="entry name" value="MADS BOX PROTEIN"/>
    <property type="match status" value="1"/>
</dbReference>
<evidence type="ECO:0000256" key="2">
    <source>
        <dbReference type="ARBA" id="ARBA00023015"/>
    </source>
</evidence>
<feature type="region of interest" description="Disordered" evidence="6">
    <location>
        <begin position="252"/>
        <end position="291"/>
    </location>
</feature>
<feature type="compositionally biased region" description="Gly residues" evidence="6">
    <location>
        <begin position="112"/>
        <end position="123"/>
    </location>
</feature>
<evidence type="ECO:0000256" key="5">
    <source>
        <dbReference type="ARBA" id="ARBA00023242"/>
    </source>
</evidence>
<dbReference type="PANTHER" id="PTHR11945:SF534">
    <property type="entry name" value="MYOCYTE-SPECIFIC ENHANCER FACTOR 2"/>
    <property type="match status" value="1"/>
</dbReference>
<dbReference type="OrthoDB" id="1933443at2759"/>
<comment type="subcellular location">
    <subcellularLocation>
        <location evidence="1">Nucleus</location>
    </subcellularLocation>
</comment>
<comment type="caution">
    <text evidence="8">The sequence shown here is derived from an EMBL/GenBank/DDBJ whole genome shotgun (WGS) entry which is preliminary data.</text>
</comment>
<protein>
    <recommendedName>
        <fullName evidence="7">MADS-box domain-containing protein</fullName>
    </recommendedName>
</protein>
<feature type="region of interest" description="Disordered" evidence="6">
    <location>
        <begin position="341"/>
        <end position="412"/>
    </location>
</feature>
<organism evidence="8 9">
    <name type="scientific">Chara braunii</name>
    <name type="common">Braun's stonewort</name>
    <dbReference type="NCBI Taxonomy" id="69332"/>
    <lineage>
        <taxon>Eukaryota</taxon>
        <taxon>Viridiplantae</taxon>
        <taxon>Streptophyta</taxon>
        <taxon>Charophyceae</taxon>
        <taxon>Charales</taxon>
        <taxon>Characeae</taxon>
        <taxon>Chara</taxon>
    </lineage>
</organism>
<feature type="compositionally biased region" description="Gly residues" evidence="6">
    <location>
        <begin position="252"/>
        <end position="272"/>
    </location>
</feature>
<dbReference type="Proteomes" id="UP000265515">
    <property type="component" value="Unassembled WGS sequence"/>
</dbReference>
<proteinExistence type="predicted"/>